<dbReference type="PANTHER" id="PTHR11017">
    <property type="entry name" value="LEUCINE-RICH REPEAT-CONTAINING PROTEIN"/>
    <property type="match status" value="1"/>
</dbReference>
<dbReference type="EMBL" id="LS974625">
    <property type="protein sequence ID" value="CAG7861171.1"/>
    <property type="molecule type" value="Genomic_DNA"/>
</dbReference>
<dbReference type="FunFam" id="3.40.50.300:FF:001002">
    <property type="entry name" value="Disease resistance protein (TIR-NBS-LRR class)"/>
    <property type="match status" value="1"/>
</dbReference>
<dbReference type="Pfam" id="PF07725">
    <property type="entry name" value="LRR_3"/>
    <property type="match status" value="1"/>
</dbReference>
<proteinExistence type="predicted"/>
<keyword evidence="3" id="KW-0378">Hydrolase</keyword>
<dbReference type="InterPro" id="IPR000157">
    <property type="entry name" value="TIR_dom"/>
</dbReference>
<dbReference type="InterPro" id="IPR032675">
    <property type="entry name" value="LRR_dom_sf"/>
</dbReference>
<evidence type="ECO:0000313" key="9">
    <source>
        <dbReference type="Proteomes" id="UP000694005"/>
    </source>
</evidence>
<evidence type="ECO:0000256" key="3">
    <source>
        <dbReference type="ARBA" id="ARBA00022801"/>
    </source>
</evidence>
<dbReference type="GO" id="GO:0016787">
    <property type="term" value="F:hydrolase activity"/>
    <property type="evidence" value="ECO:0007669"/>
    <property type="project" value="UniProtKB-KW"/>
</dbReference>
<keyword evidence="1" id="KW-0433">Leucine-rich repeat</keyword>
<dbReference type="FunFam" id="3.40.50.10140:FF:000007">
    <property type="entry name" value="Disease resistance protein (TIR-NBS-LRR class)"/>
    <property type="match status" value="1"/>
</dbReference>
<feature type="domain" description="TIR" evidence="7">
    <location>
        <begin position="13"/>
        <end position="177"/>
    </location>
</feature>
<evidence type="ECO:0000259" key="7">
    <source>
        <dbReference type="PROSITE" id="PS50104"/>
    </source>
</evidence>
<evidence type="ECO:0000256" key="6">
    <source>
        <dbReference type="SAM" id="MobiDB-lite"/>
    </source>
</evidence>
<reference evidence="8 9" key="1">
    <citation type="submission" date="2021-07" db="EMBL/GenBank/DDBJ databases">
        <authorList>
            <consortium name="Genoscope - CEA"/>
            <person name="William W."/>
        </authorList>
    </citation>
    <scope>NUCLEOTIDE SEQUENCE [LARGE SCALE GENOMIC DNA]</scope>
</reference>
<sequence length="1048" mass="118707">MASLTSSLSTRNWSYNVFASFHGPDVRKTLLSHMREQFNVNGITMYNDQKMVRSEEIAPSLTNGIRESRIAIVILSKKYASSSWCLDELVEILECKKTMGQIVMTIFYGVEPSDVRKQTGEFGIAFEDTCEHKTKEAKQKWIKALTDVSNIAGEDFLRWANEADMIKQIAKDVSDKLNATPSRDFDGMVGLEPHIRELKSLLKLDDNGVMMVAITGPAGIGKTTIARALQSQISNRFQLTCFVDNLRENNHSGFDEHGWKLRLQEQFLSNLLNLGRIRIGHSGVIEERLSKHRVLIILDDVYHIKQLEALANKTTWFGSGSRIIITTENKEILQQHGIKNMYRVGLPSDEQALKILCRYAFGNNSHNQGFETLVPRVTKLCDKLPLGLSVVGSSLRGKEADEWEEVLSSLETNLDRDSGTILDRDIDDVLRVGYESLDENEQTLFLHIAVFFNYKSWNLVNTMFDDSDLDVKHGLKILVNRSLIQETIGYEHRIVMHRLLEQMGKKAIQKQDPWKRRILMNAREICDVLQHAKVTSKVVGISFNTSAINEVFISKGAFKRMPNLRFLKVIKSKYDGCDRMDISEEIELPQRLRFLHWKAYPSKCLPATFHTECLVELDLRDSQLEKLWEGIQPLTNLKRMDLCNSYHLKELPDLSNAPNLEKLKLGGCQSLIELPPSTSNLGKLNYLCMISCTKLEVVPSNCTFASPNPIDIQISRTNMTTFGMSDPAAKEVPPVTTLSISREFSLCLSENPNLKTLTQLPATITTLDLSFSGIETICCLRGFDMLREITLFDCTELKSLPELPCFLKSLYADDCESLETVSCPLVTPFANLSFTNCFKLGQQARNEIANQRFHLLQLGWSWLPGTQVPAEFEHRAIGNTLSFPISALSIFKVCLVCSSNNLADIYDKYYLSCRWIRKGYSNSFQAIEICGFFISSYQHKHLLVFPSYLLLKYGCFEESGELTFEFTSDINDFDVIECGVHIFKEELDGSNNGGSGDEDGDSNHWNTQDTRSECGPSDDEEDYVSVSRNTTMTGSSIDLKRGAKRLRF</sequence>
<name>A0A8D9CP28_BRACM</name>
<dbReference type="InterPro" id="IPR044974">
    <property type="entry name" value="Disease_R_plants"/>
</dbReference>
<organism evidence="8 9">
    <name type="scientific">Brassica campestris</name>
    <name type="common">Field mustard</name>
    <dbReference type="NCBI Taxonomy" id="3711"/>
    <lineage>
        <taxon>Eukaryota</taxon>
        <taxon>Viridiplantae</taxon>
        <taxon>Streptophyta</taxon>
        <taxon>Embryophyta</taxon>
        <taxon>Tracheophyta</taxon>
        <taxon>Spermatophyta</taxon>
        <taxon>Magnoliopsida</taxon>
        <taxon>eudicotyledons</taxon>
        <taxon>Gunneridae</taxon>
        <taxon>Pentapetalae</taxon>
        <taxon>rosids</taxon>
        <taxon>malvids</taxon>
        <taxon>Brassicales</taxon>
        <taxon>Brassicaceae</taxon>
        <taxon>Brassiceae</taxon>
        <taxon>Brassica</taxon>
    </lineage>
</organism>
<evidence type="ECO:0000256" key="4">
    <source>
        <dbReference type="ARBA" id="ARBA00022821"/>
    </source>
</evidence>
<dbReference type="Gene3D" id="1.10.8.430">
    <property type="entry name" value="Helical domain of apoptotic protease-activating factors"/>
    <property type="match status" value="1"/>
</dbReference>
<dbReference type="GO" id="GO:0006952">
    <property type="term" value="P:defense response"/>
    <property type="evidence" value="ECO:0007669"/>
    <property type="project" value="UniProtKB-KW"/>
</dbReference>
<dbReference type="SUPFAM" id="SSF52058">
    <property type="entry name" value="L domain-like"/>
    <property type="match status" value="1"/>
</dbReference>
<dbReference type="InterPro" id="IPR058192">
    <property type="entry name" value="WHD_ROQ1-like"/>
</dbReference>
<gene>
    <name evidence="8" type="ORF">BRAPAZ1V2_A09P16380.2</name>
</gene>
<dbReference type="Gene3D" id="3.80.10.10">
    <property type="entry name" value="Ribonuclease Inhibitor"/>
    <property type="match status" value="1"/>
</dbReference>
<accession>A0A8D9CP28</accession>
<dbReference type="Gramene" id="A09p16380.2_BraZ1">
    <property type="protein sequence ID" value="A09p16380.2_BraZ1.CDS"/>
    <property type="gene ID" value="A09g16380.2_BraZ1"/>
</dbReference>
<dbReference type="InterPro" id="IPR002182">
    <property type="entry name" value="NB-ARC"/>
</dbReference>
<dbReference type="Gene3D" id="3.40.50.300">
    <property type="entry name" value="P-loop containing nucleotide triphosphate hydrolases"/>
    <property type="match status" value="1"/>
</dbReference>
<keyword evidence="2" id="KW-0677">Repeat</keyword>
<keyword evidence="5" id="KW-0520">NAD</keyword>
<evidence type="ECO:0000256" key="5">
    <source>
        <dbReference type="ARBA" id="ARBA00023027"/>
    </source>
</evidence>
<dbReference type="Pfam" id="PF00931">
    <property type="entry name" value="NB-ARC"/>
    <property type="match status" value="1"/>
</dbReference>
<dbReference type="GO" id="GO:0043531">
    <property type="term" value="F:ADP binding"/>
    <property type="evidence" value="ECO:0007669"/>
    <property type="project" value="InterPro"/>
</dbReference>
<dbReference type="PRINTS" id="PR00364">
    <property type="entry name" value="DISEASERSIST"/>
</dbReference>
<dbReference type="SUPFAM" id="SSF52200">
    <property type="entry name" value="Toll/Interleukin receptor TIR domain"/>
    <property type="match status" value="1"/>
</dbReference>
<dbReference type="InterPro" id="IPR036390">
    <property type="entry name" value="WH_DNA-bd_sf"/>
</dbReference>
<dbReference type="InterPro" id="IPR035897">
    <property type="entry name" value="Toll_tir_struct_dom_sf"/>
</dbReference>
<evidence type="ECO:0000256" key="1">
    <source>
        <dbReference type="ARBA" id="ARBA00022614"/>
    </source>
</evidence>
<protein>
    <recommendedName>
        <fullName evidence="7">TIR domain-containing protein</fullName>
    </recommendedName>
</protein>
<dbReference type="InterPro" id="IPR027417">
    <property type="entry name" value="P-loop_NTPase"/>
</dbReference>
<dbReference type="SUPFAM" id="SSF46785">
    <property type="entry name" value="Winged helix' DNA-binding domain"/>
    <property type="match status" value="1"/>
</dbReference>
<dbReference type="InterPro" id="IPR011713">
    <property type="entry name" value="Leu-rich_rpt_3"/>
</dbReference>
<dbReference type="InterPro" id="IPR042197">
    <property type="entry name" value="Apaf_helical"/>
</dbReference>
<dbReference type="Pfam" id="PF01582">
    <property type="entry name" value="TIR"/>
    <property type="match status" value="1"/>
</dbReference>
<evidence type="ECO:0000313" key="8">
    <source>
        <dbReference type="EMBL" id="CAG7861171.1"/>
    </source>
</evidence>
<dbReference type="Proteomes" id="UP000694005">
    <property type="component" value="Chromosome A09"/>
</dbReference>
<dbReference type="Pfam" id="PF23282">
    <property type="entry name" value="WHD_ROQ1"/>
    <property type="match status" value="1"/>
</dbReference>
<dbReference type="SUPFAM" id="SSF52540">
    <property type="entry name" value="P-loop containing nucleoside triphosphate hydrolases"/>
    <property type="match status" value="1"/>
</dbReference>
<evidence type="ECO:0000256" key="2">
    <source>
        <dbReference type="ARBA" id="ARBA00022737"/>
    </source>
</evidence>
<keyword evidence="4" id="KW-0611">Plant defense</keyword>
<feature type="region of interest" description="Disordered" evidence="6">
    <location>
        <begin position="989"/>
        <end position="1029"/>
    </location>
</feature>
<dbReference type="PROSITE" id="PS50104">
    <property type="entry name" value="TIR"/>
    <property type="match status" value="1"/>
</dbReference>
<dbReference type="AlphaFoldDB" id="A0A8D9CP28"/>
<dbReference type="SMART" id="SM00255">
    <property type="entry name" value="TIR"/>
    <property type="match status" value="1"/>
</dbReference>
<dbReference type="PANTHER" id="PTHR11017:SF309">
    <property type="entry name" value="DISEASE RESISTANCE PROTEIN (TIR-NBS-LRR CLASS) FAMILY"/>
    <property type="match status" value="1"/>
</dbReference>
<dbReference type="GO" id="GO:0007165">
    <property type="term" value="P:signal transduction"/>
    <property type="evidence" value="ECO:0007669"/>
    <property type="project" value="InterPro"/>
</dbReference>
<dbReference type="Gene3D" id="3.40.50.10140">
    <property type="entry name" value="Toll/interleukin-1 receptor homology (TIR) domain"/>
    <property type="match status" value="1"/>
</dbReference>